<reference evidence="2" key="1">
    <citation type="journal article" date="2019" name="Int. J. Syst. Evol. Microbiol.">
        <title>The Global Catalogue of Microorganisms (GCM) 10K type strain sequencing project: providing services to taxonomists for standard genome sequencing and annotation.</title>
        <authorList>
            <consortium name="The Broad Institute Genomics Platform"/>
            <consortium name="The Broad Institute Genome Sequencing Center for Infectious Disease"/>
            <person name="Wu L."/>
            <person name="Ma J."/>
        </authorList>
    </citation>
    <scope>NUCLEOTIDE SEQUENCE [LARGE SCALE GENOMIC DNA]</scope>
    <source>
        <strain evidence="2">JCM 17138</strain>
    </source>
</reference>
<protein>
    <submittedName>
        <fullName evidence="1">Uncharacterized protein</fullName>
    </submittedName>
</protein>
<gene>
    <name evidence="1" type="ORF">GCM10022403_076950</name>
</gene>
<comment type="caution">
    <text evidence="1">The sequence shown here is derived from an EMBL/GenBank/DDBJ whole genome shotgun (WGS) entry which is preliminary data.</text>
</comment>
<sequence>MLSVLVHRAIVLQLSNASPPVTGAPPVTYEPDDEPGVEYFFIKVTNLSSQREVWVTHIWFATDPEKHVLNPERPLPIRLRLDETFETSIPVSEVTSGVDLERRVRVALSSGDVFNSRLNVNVPPVGFVAGPGSS</sequence>
<organism evidence="1 2">
    <name type="scientific">Streptomyces coacervatus</name>
    <dbReference type="NCBI Taxonomy" id="647381"/>
    <lineage>
        <taxon>Bacteria</taxon>
        <taxon>Bacillati</taxon>
        <taxon>Actinomycetota</taxon>
        <taxon>Actinomycetes</taxon>
        <taxon>Kitasatosporales</taxon>
        <taxon>Streptomycetaceae</taxon>
        <taxon>Streptomyces</taxon>
    </lineage>
</organism>
<evidence type="ECO:0000313" key="2">
    <source>
        <dbReference type="Proteomes" id="UP001501009"/>
    </source>
</evidence>
<name>A0ABP7J1V0_9ACTN</name>
<keyword evidence="2" id="KW-1185">Reference proteome</keyword>
<evidence type="ECO:0000313" key="1">
    <source>
        <dbReference type="EMBL" id="GAA3832437.1"/>
    </source>
</evidence>
<accession>A0ABP7J1V0</accession>
<dbReference type="EMBL" id="BAABDE010000029">
    <property type="protein sequence ID" value="GAA3832437.1"/>
    <property type="molecule type" value="Genomic_DNA"/>
</dbReference>
<proteinExistence type="predicted"/>
<dbReference type="Proteomes" id="UP001501009">
    <property type="component" value="Unassembled WGS sequence"/>
</dbReference>